<dbReference type="CDD" id="cd00146">
    <property type="entry name" value="PKD"/>
    <property type="match status" value="1"/>
</dbReference>
<evidence type="ECO:0000256" key="1">
    <source>
        <dbReference type="SAM" id="SignalP"/>
    </source>
</evidence>
<dbReference type="InterPro" id="IPR035986">
    <property type="entry name" value="PKD_dom_sf"/>
</dbReference>
<dbReference type="SUPFAM" id="SSF49299">
    <property type="entry name" value="PKD domain"/>
    <property type="match status" value="1"/>
</dbReference>
<dbReference type="EMBL" id="JACIEP010000010">
    <property type="protein sequence ID" value="MBB4037058.1"/>
    <property type="molecule type" value="Genomic_DNA"/>
</dbReference>
<sequence length="234" mass="25964">MKKLIYTSCLLLLTICGYAQKETDNWFFRQKTELTWNTSPDFWAKGMFGAGDKTLASLPAFVSGSSINTLERCFSPSDAESNLLFYSDGMTIWNKDDSIMKKGGSMNGNNSSAQSDIILPSFAASAFDISIEGESEFCMNTPQAYTVTITQSGTGDKAAYTMWDFGDGSSLEKDTNISSGTHTRTHTYTKSGTFVIRVRSYNTNDVQISEKDHKVLINPCVLPVNPNVHFYNQY</sequence>
<dbReference type="RefSeq" id="WP_183307935.1">
    <property type="nucleotide sequence ID" value="NZ_JACIEP010000010.1"/>
</dbReference>
<dbReference type="PROSITE" id="PS50093">
    <property type="entry name" value="PKD"/>
    <property type="match status" value="1"/>
</dbReference>
<feature type="signal peptide" evidence="1">
    <location>
        <begin position="1"/>
        <end position="21"/>
    </location>
</feature>
<gene>
    <name evidence="3" type="ORF">GGR21_002972</name>
</gene>
<keyword evidence="4" id="KW-1185">Reference proteome</keyword>
<accession>A0A840CSE0</accession>
<comment type="caution">
    <text evidence="3">The sequence shown here is derived from an EMBL/GenBank/DDBJ whole genome shotgun (WGS) entry which is preliminary data.</text>
</comment>
<dbReference type="Proteomes" id="UP000555103">
    <property type="component" value="Unassembled WGS sequence"/>
</dbReference>
<feature type="domain" description="PKD" evidence="2">
    <location>
        <begin position="146"/>
        <end position="203"/>
    </location>
</feature>
<evidence type="ECO:0000313" key="4">
    <source>
        <dbReference type="Proteomes" id="UP000555103"/>
    </source>
</evidence>
<dbReference type="InterPro" id="IPR013783">
    <property type="entry name" value="Ig-like_fold"/>
</dbReference>
<dbReference type="Pfam" id="PF00801">
    <property type="entry name" value="PKD"/>
    <property type="match status" value="1"/>
</dbReference>
<name>A0A840CSE0_9BACT</name>
<dbReference type="InterPro" id="IPR000601">
    <property type="entry name" value="PKD_dom"/>
</dbReference>
<evidence type="ECO:0000313" key="3">
    <source>
        <dbReference type="EMBL" id="MBB4037058.1"/>
    </source>
</evidence>
<proteinExistence type="predicted"/>
<feature type="chain" id="PRO_5032965812" description="PKD domain-containing protein" evidence="1">
    <location>
        <begin position="22"/>
        <end position="234"/>
    </location>
</feature>
<reference evidence="3 4" key="1">
    <citation type="submission" date="2020-08" db="EMBL/GenBank/DDBJ databases">
        <title>Genomic Encyclopedia of Type Strains, Phase IV (KMG-IV): sequencing the most valuable type-strain genomes for metagenomic binning, comparative biology and taxonomic classification.</title>
        <authorList>
            <person name="Goeker M."/>
        </authorList>
    </citation>
    <scope>NUCLEOTIDE SEQUENCE [LARGE SCALE GENOMIC DNA]</scope>
    <source>
        <strain evidence="3 4">DSM 104969</strain>
    </source>
</reference>
<keyword evidence="1" id="KW-0732">Signal</keyword>
<organism evidence="3 4">
    <name type="scientific">Dysgonomonas hofstadii</name>
    <dbReference type="NCBI Taxonomy" id="637886"/>
    <lineage>
        <taxon>Bacteria</taxon>
        <taxon>Pseudomonadati</taxon>
        <taxon>Bacteroidota</taxon>
        <taxon>Bacteroidia</taxon>
        <taxon>Bacteroidales</taxon>
        <taxon>Dysgonomonadaceae</taxon>
        <taxon>Dysgonomonas</taxon>
    </lineage>
</organism>
<dbReference type="Gene3D" id="2.60.40.10">
    <property type="entry name" value="Immunoglobulins"/>
    <property type="match status" value="1"/>
</dbReference>
<dbReference type="AlphaFoldDB" id="A0A840CSE0"/>
<protein>
    <recommendedName>
        <fullName evidence="2">PKD domain-containing protein</fullName>
    </recommendedName>
</protein>
<evidence type="ECO:0000259" key="2">
    <source>
        <dbReference type="PROSITE" id="PS50093"/>
    </source>
</evidence>